<name>A0A9X6Y865_BACTU</name>
<dbReference type="SUPFAM" id="SSF56399">
    <property type="entry name" value="ADP-ribosylation"/>
    <property type="match status" value="1"/>
</dbReference>
<sequence length="243" mass="28249">MISFGRDRGIHEMKGNFRGQSRSPKWHLKIKYGKEFKDSKRAEAWGRKCYAKWSRNLTITEERSLTNYTTEKGYLINKYLRKNDGEIGGNEILDRDINNIDRALKKVKTTEVVKVYRRVGENAFGMEPDSLRDKNKINIDKAREFAEKFINTVRKDQGYLSTTLVSGLSQETKNKSPEIVLMPILLELNIPKGTRAAYINDLSHKPWEQELLIERGSSYKIHGMTIIVEDGRERLKIRADLIR</sequence>
<reference evidence="2 3" key="1">
    <citation type="submission" date="2017-09" db="EMBL/GenBank/DDBJ databases">
        <title>Large-scale bioinformatics analysis of Bacillus genomes uncovers conserved roles of natural products in bacterial physiology.</title>
        <authorList>
            <consortium name="Agbiome Team Llc"/>
            <person name="Bleich R.M."/>
            <person name="Grubbs K.J."/>
            <person name="Santa Maria K.C."/>
            <person name="Allen S.E."/>
            <person name="Farag S."/>
            <person name="Shank E.A."/>
            <person name="Bowers A."/>
        </authorList>
    </citation>
    <scope>NUCLEOTIDE SEQUENCE [LARGE SCALE GENOMIC DNA]</scope>
    <source>
        <strain evidence="2 3">AFS089089</strain>
    </source>
</reference>
<protein>
    <recommendedName>
        <fullName evidence="1">ADP ribosyltransferase domain-containing protein</fullName>
    </recommendedName>
</protein>
<dbReference type="AlphaFoldDB" id="A0A9X6Y865"/>
<dbReference type="Proteomes" id="UP000220702">
    <property type="component" value="Unassembled WGS sequence"/>
</dbReference>
<organism evidence="2 3">
    <name type="scientific">Bacillus thuringiensis</name>
    <dbReference type="NCBI Taxonomy" id="1428"/>
    <lineage>
        <taxon>Bacteria</taxon>
        <taxon>Bacillati</taxon>
        <taxon>Bacillota</taxon>
        <taxon>Bacilli</taxon>
        <taxon>Bacillales</taxon>
        <taxon>Bacillaceae</taxon>
        <taxon>Bacillus</taxon>
        <taxon>Bacillus cereus group</taxon>
    </lineage>
</organism>
<dbReference type="Pfam" id="PF03496">
    <property type="entry name" value="ADPrib_exo_Tox"/>
    <property type="match status" value="1"/>
</dbReference>
<dbReference type="GO" id="GO:0005576">
    <property type="term" value="C:extracellular region"/>
    <property type="evidence" value="ECO:0007669"/>
    <property type="project" value="InterPro"/>
</dbReference>
<evidence type="ECO:0000313" key="2">
    <source>
        <dbReference type="EMBL" id="PEA86927.1"/>
    </source>
</evidence>
<dbReference type="EMBL" id="NVNL01000054">
    <property type="protein sequence ID" value="PEA86927.1"/>
    <property type="molecule type" value="Genomic_DNA"/>
</dbReference>
<proteinExistence type="predicted"/>
<accession>A0A9X6Y865</accession>
<dbReference type="RefSeq" id="WP_098902510.1">
    <property type="nucleotide sequence ID" value="NZ_NVNL01000054.1"/>
</dbReference>
<feature type="domain" description="ADP ribosyltransferase" evidence="1">
    <location>
        <begin position="42"/>
        <end position="241"/>
    </location>
</feature>
<evidence type="ECO:0000313" key="3">
    <source>
        <dbReference type="Proteomes" id="UP000220702"/>
    </source>
</evidence>
<evidence type="ECO:0000259" key="1">
    <source>
        <dbReference type="Pfam" id="PF03496"/>
    </source>
</evidence>
<comment type="caution">
    <text evidence="2">The sequence shown here is derived from an EMBL/GenBank/DDBJ whole genome shotgun (WGS) entry which is preliminary data.</text>
</comment>
<dbReference type="Gene3D" id="3.90.176.10">
    <property type="entry name" value="Toxin ADP-ribosyltransferase, Chain A, domain 1"/>
    <property type="match status" value="1"/>
</dbReference>
<dbReference type="InterPro" id="IPR003540">
    <property type="entry name" value="ADP-ribosyltransferase"/>
</dbReference>
<dbReference type="PROSITE" id="PS51996">
    <property type="entry name" value="TR_MART"/>
    <property type="match status" value="1"/>
</dbReference>
<gene>
    <name evidence="2" type="ORF">CON71_26570</name>
</gene>